<reference evidence="2 3" key="1">
    <citation type="submission" date="2018-08" db="EMBL/GenBank/DDBJ databases">
        <title>Henriciella mobilis sp. nov., isolated from seawater.</title>
        <authorList>
            <person name="Cheng H."/>
            <person name="Wu Y.-H."/>
            <person name="Xu X.-W."/>
            <person name="Guo L.-L."/>
        </authorList>
    </citation>
    <scope>NUCLEOTIDE SEQUENCE [LARGE SCALE GENOMIC DNA]</scope>
    <source>
        <strain evidence="2 3">JN25</strain>
    </source>
</reference>
<gene>
    <name evidence="2" type="ORF">D1223_14760</name>
</gene>
<feature type="compositionally biased region" description="Basic and acidic residues" evidence="1">
    <location>
        <begin position="93"/>
        <end position="102"/>
    </location>
</feature>
<dbReference type="EMBL" id="QWFX01000014">
    <property type="protein sequence ID" value="RIJ27093.1"/>
    <property type="molecule type" value="Genomic_DNA"/>
</dbReference>
<organism evidence="2 3">
    <name type="scientific">Henriciella mobilis</name>
    <dbReference type="NCBI Taxonomy" id="2305467"/>
    <lineage>
        <taxon>Bacteria</taxon>
        <taxon>Pseudomonadati</taxon>
        <taxon>Pseudomonadota</taxon>
        <taxon>Alphaproteobacteria</taxon>
        <taxon>Hyphomonadales</taxon>
        <taxon>Hyphomonadaceae</taxon>
        <taxon>Henriciella</taxon>
    </lineage>
</organism>
<proteinExistence type="predicted"/>
<dbReference type="AlphaFoldDB" id="A0A399R8J5"/>
<evidence type="ECO:0000313" key="2">
    <source>
        <dbReference type="EMBL" id="RIJ27093.1"/>
    </source>
</evidence>
<feature type="compositionally biased region" description="Basic and acidic residues" evidence="1">
    <location>
        <begin position="54"/>
        <end position="69"/>
    </location>
</feature>
<feature type="compositionally biased region" description="Basic and acidic residues" evidence="1">
    <location>
        <begin position="1"/>
        <end position="32"/>
    </location>
</feature>
<dbReference type="Proteomes" id="UP000266385">
    <property type="component" value="Unassembled WGS sequence"/>
</dbReference>
<evidence type="ECO:0000256" key="1">
    <source>
        <dbReference type="SAM" id="MobiDB-lite"/>
    </source>
</evidence>
<sequence length="115" mass="12776">MTKETFMADRDHQRIEEVERQRGYGEGFKKGEDVEDQPTNAAGYKDGSPVANQQEHEADLVTGMSDERVPNVPNDDTDDASSTQVGKHAAVRKMPDGRRLEDAYSVPDPDVTPKD</sequence>
<name>A0A399R8J5_9PROT</name>
<keyword evidence="3" id="KW-1185">Reference proteome</keyword>
<evidence type="ECO:0000313" key="3">
    <source>
        <dbReference type="Proteomes" id="UP000266385"/>
    </source>
</evidence>
<protein>
    <submittedName>
        <fullName evidence="2">Uncharacterized protein</fullName>
    </submittedName>
</protein>
<accession>A0A399R8J5</accession>
<comment type="caution">
    <text evidence="2">The sequence shown here is derived from an EMBL/GenBank/DDBJ whole genome shotgun (WGS) entry which is preliminary data.</text>
</comment>
<feature type="region of interest" description="Disordered" evidence="1">
    <location>
        <begin position="1"/>
        <end position="115"/>
    </location>
</feature>